<dbReference type="Gene3D" id="1.20.58.300">
    <property type="entry name" value="FlgN-like"/>
    <property type="match status" value="1"/>
</dbReference>
<feature type="compositionally biased region" description="Polar residues" evidence="4">
    <location>
        <begin position="146"/>
        <end position="155"/>
    </location>
</feature>
<dbReference type="Proteomes" id="UP000626180">
    <property type="component" value="Unassembled WGS sequence"/>
</dbReference>
<evidence type="ECO:0000313" key="5">
    <source>
        <dbReference type="EMBL" id="MBF8643495.1"/>
    </source>
</evidence>
<dbReference type="Proteomes" id="UP000638986">
    <property type="component" value="Unassembled WGS sequence"/>
</dbReference>
<dbReference type="SUPFAM" id="SSF140566">
    <property type="entry name" value="FlgN-like"/>
    <property type="match status" value="1"/>
</dbReference>
<reference evidence="6 10" key="3">
    <citation type="submission" date="2020-11" db="EMBL/GenBank/DDBJ databases">
        <title>Enhanced detection system for hospital associated transmission using whole genome sequencing surveillance.</title>
        <authorList>
            <person name="Harrison L.H."/>
            <person name="Van Tyne D."/>
            <person name="Marsh J.W."/>
            <person name="Griffith M.P."/>
            <person name="Snyder D.J."/>
            <person name="Cooper V.S."/>
            <person name="Mustapha M."/>
        </authorList>
    </citation>
    <scope>NUCLEOTIDE SEQUENCE [LARGE SCALE GENOMIC DNA]</scope>
    <source>
        <strain evidence="6 10">PSB00013</strain>
    </source>
</reference>
<evidence type="ECO:0000313" key="10">
    <source>
        <dbReference type="Proteomes" id="UP000638986"/>
    </source>
</evidence>
<dbReference type="Proteomes" id="UP000250443">
    <property type="component" value="Unassembled WGS sequence"/>
</dbReference>
<dbReference type="Pfam" id="PF05130">
    <property type="entry name" value="FlgN"/>
    <property type="match status" value="1"/>
</dbReference>
<evidence type="ECO:0000313" key="7">
    <source>
        <dbReference type="EMBL" id="SPZ09476.1"/>
    </source>
</evidence>
<protein>
    <submittedName>
        <fullName evidence="5">Flagellar protein FlgN</fullName>
    </submittedName>
    <submittedName>
        <fullName evidence="7">FlgN family protein</fullName>
    </submittedName>
</protein>
<evidence type="ECO:0000313" key="9">
    <source>
        <dbReference type="Proteomes" id="UP000626180"/>
    </source>
</evidence>
<dbReference type="AlphaFoldDB" id="A0A2X2CUY1"/>
<keyword evidence="3" id="KW-1005">Bacterial flagellum biogenesis</keyword>
<gene>
    <name evidence="6" type="ORF">I5Q09_20875</name>
    <name evidence="5" type="ORF">IRZ65_22790</name>
    <name evidence="7" type="ORF">NCTC11842_03046</name>
</gene>
<evidence type="ECO:0000256" key="2">
    <source>
        <dbReference type="ARBA" id="ARBA00007703"/>
    </source>
</evidence>
<dbReference type="EMBL" id="JADMCD010000017">
    <property type="protein sequence ID" value="MBF8643495.1"/>
    <property type="molecule type" value="Genomic_DNA"/>
</dbReference>
<keyword evidence="5" id="KW-0282">Flagellum</keyword>
<organism evidence="7 8">
    <name type="scientific">Pseudomonas luteola</name>
    <dbReference type="NCBI Taxonomy" id="47886"/>
    <lineage>
        <taxon>Bacteria</taxon>
        <taxon>Pseudomonadati</taxon>
        <taxon>Pseudomonadota</taxon>
        <taxon>Gammaproteobacteria</taxon>
        <taxon>Pseudomonadales</taxon>
        <taxon>Pseudomonadaceae</taxon>
        <taxon>Pseudomonas</taxon>
    </lineage>
</organism>
<dbReference type="GO" id="GO:0044780">
    <property type="term" value="P:bacterial-type flagellum assembly"/>
    <property type="evidence" value="ECO:0007669"/>
    <property type="project" value="InterPro"/>
</dbReference>
<evidence type="ECO:0000313" key="6">
    <source>
        <dbReference type="EMBL" id="MBH3441140.1"/>
    </source>
</evidence>
<dbReference type="InterPro" id="IPR036679">
    <property type="entry name" value="FlgN-like_sf"/>
</dbReference>
<dbReference type="InterPro" id="IPR007809">
    <property type="entry name" value="FlgN-like"/>
</dbReference>
<proteinExistence type="inferred from homology"/>
<feature type="region of interest" description="Disordered" evidence="4">
    <location>
        <begin position="136"/>
        <end position="155"/>
    </location>
</feature>
<dbReference type="EMBL" id="UAUF01000013">
    <property type="protein sequence ID" value="SPZ09476.1"/>
    <property type="molecule type" value="Genomic_DNA"/>
</dbReference>
<keyword evidence="5" id="KW-0969">Cilium</keyword>
<dbReference type="RefSeq" id="WP_010797870.1">
    <property type="nucleotide sequence ID" value="NZ_CP044086.1"/>
</dbReference>
<reference evidence="5 9" key="2">
    <citation type="submission" date="2020-10" db="EMBL/GenBank/DDBJ databases">
        <title>Genome sequences of Pseudomonas isolates.</title>
        <authorList>
            <person name="Wessels L."/>
            <person name="Reich F."/>
            <person name="Hammerl J."/>
        </authorList>
    </citation>
    <scope>NUCLEOTIDE SEQUENCE [LARGE SCALE GENOMIC DNA]</scope>
    <source>
        <strain evidence="5 9">20-MO00624-0</strain>
    </source>
</reference>
<keyword evidence="9" id="KW-1185">Reference proteome</keyword>
<evidence type="ECO:0000313" key="8">
    <source>
        <dbReference type="Proteomes" id="UP000250443"/>
    </source>
</evidence>
<dbReference type="GeneID" id="300268457"/>
<dbReference type="EMBL" id="JADTXM010000017">
    <property type="protein sequence ID" value="MBH3441140.1"/>
    <property type="molecule type" value="Genomic_DNA"/>
</dbReference>
<reference evidence="7 8" key="1">
    <citation type="submission" date="2018-06" db="EMBL/GenBank/DDBJ databases">
        <authorList>
            <consortium name="Pathogen Informatics"/>
            <person name="Doyle S."/>
        </authorList>
    </citation>
    <scope>NUCLEOTIDE SEQUENCE [LARGE SCALE GENOMIC DNA]</scope>
    <source>
        <strain evidence="7 8">NCTC11842</strain>
    </source>
</reference>
<evidence type="ECO:0000256" key="3">
    <source>
        <dbReference type="ARBA" id="ARBA00022795"/>
    </source>
</evidence>
<comment type="similarity">
    <text evidence="2">Belongs to the FlgN family.</text>
</comment>
<keyword evidence="5" id="KW-0966">Cell projection</keyword>
<sequence>MHNASLLELTLSDLNIATRLLELIELEHEALVNRKFDLLGLLLDEKQPLLVQLDQHNHLRSAQLQRLGLPLSREGLLAYAERFEQDDQLIEAADQLTTVIEQCKEANNRNGQIIKANQYTVASMLEILQGPPVPSLYNRRGHLPRSSYQRPLSQV</sequence>
<comment type="function">
    <text evidence="1">Required for the efficient initiation of filament assembly.</text>
</comment>
<name>A0A2X2CUY1_PSELU</name>
<accession>A0A2X2CUY1</accession>
<evidence type="ECO:0000256" key="1">
    <source>
        <dbReference type="ARBA" id="ARBA00002397"/>
    </source>
</evidence>
<evidence type="ECO:0000256" key="4">
    <source>
        <dbReference type="SAM" id="MobiDB-lite"/>
    </source>
</evidence>